<dbReference type="SUPFAM" id="SSF47384">
    <property type="entry name" value="Homodimeric domain of signal transducing histidine kinase"/>
    <property type="match status" value="1"/>
</dbReference>
<dbReference type="EMBL" id="KV453843">
    <property type="protein sequence ID" value="ODV88697.1"/>
    <property type="molecule type" value="Genomic_DNA"/>
</dbReference>
<keyword evidence="5" id="KW-0808">Transferase</keyword>
<evidence type="ECO:0000256" key="13">
    <source>
        <dbReference type="PROSITE-ProRule" id="PRU00169"/>
    </source>
</evidence>
<keyword evidence="11" id="KW-0902">Two-component regulatory system</keyword>
<comment type="catalytic activity">
    <reaction evidence="1">
        <text>ATP + protein L-histidine = ADP + protein N-phospho-L-histidine.</text>
        <dbReference type="EC" id="2.7.13.3"/>
    </reaction>
</comment>
<dbReference type="InterPro" id="IPR004358">
    <property type="entry name" value="Sig_transdc_His_kin-like_C"/>
</dbReference>
<evidence type="ECO:0000256" key="9">
    <source>
        <dbReference type="ARBA" id="ARBA00022840"/>
    </source>
</evidence>
<evidence type="ECO:0000256" key="14">
    <source>
        <dbReference type="SAM" id="Coils"/>
    </source>
</evidence>
<keyword evidence="4 13" id="KW-0597">Phosphoprotein</keyword>
<dbReference type="CDD" id="cd00082">
    <property type="entry name" value="HisKA"/>
    <property type="match status" value="1"/>
</dbReference>
<dbReference type="Pfam" id="PF00072">
    <property type="entry name" value="Response_reg"/>
    <property type="match status" value="1"/>
</dbReference>
<evidence type="ECO:0000256" key="11">
    <source>
        <dbReference type="ARBA" id="ARBA00023012"/>
    </source>
</evidence>
<dbReference type="GO" id="GO:0000155">
    <property type="term" value="F:phosphorelay sensor kinase activity"/>
    <property type="evidence" value="ECO:0007669"/>
    <property type="project" value="InterPro"/>
</dbReference>
<dbReference type="InterPro" id="IPR003594">
    <property type="entry name" value="HATPase_dom"/>
</dbReference>
<comment type="subcellular location">
    <subcellularLocation>
        <location evidence="2">Membrane</location>
    </subcellularLocation>
</comment>
<keyword evidence="10 15" id="KW-1133">Transmembrane helix</keyword>
<evidence type="ECO:0000256" key="8">
    <source>
        <dbReference type="ARBA" id="ARBA00022777"/>
    </source>
</evidence>
<evidence type="ECO:0000256" key="5">
    <source>
        <dbReference type="ARBA" id="ARBA00022679"/>
    </source>
</evidence>
<dbReference type="PRINTS" id="PR00344">
    <property type="entry name" value="BCTRLSENSOR"/>
</dbReference>
<dbReference type="SMART" id="SM00387">
    <property type="entry name" value="HATPase_c"/>
    <property type="match status" value="1"/>
</dbReference>
<evidence type="ECO:0000313" key="19">
    <source>
        <dbReference type="EMBL" id="ODV88697.1"/>
    </source>
</evidence>
<feature type="transmembrane region" description="Helical" evidence="15">
    <location>
        <begin position="12"/>
        <end position="33"/>
    </location>
</feature>
<sequence>MKPPRVGIRIQLISWVSICVVLSLVVNTCVLYFKSAHSVENIQGDRLIKTTESRGNQIYSSLNHVIDDAEWLSSLNEMKQALLPISKNVSAAVEASDYVTNLQSVNNILNLLLQTSTYLKQAIVFDGNLNVYTNRSSAYNAFGTTQGLGSALIPITNTTDLPPSLYDSAGLLIGPVRVLGSSQVNGSQFLFSYTLRIVNGTGITGISTEINDKSTVMGYLTLIFSSAIFQSANPIAGDADISTNEPDSFYIATNDANSQHSANADSVILNVYSLDYLINPSQNSKPICYSGECYDPISYVNLTNLGVSEKDRKSGDFVVLPRTVMGLVPLSSLSAANWTAILLTSKDSFYAPVSDLRNSVIIICLTMSFGVCIATFFLARISLRPIIQLRDTTVRIIAEITDEDTPGPKSKPSKKSSKLAIWMNGFKSKIFLKDRHSSSTLEKASQHSSSGSSAQFNDVAFAEDALVYVNSNHVSKRLPSRVPRRQCVLFRDEFTDLTEAFNKMIDELFSQYSTLEFRVSERTRELEKAKLEAENANEAKTAFIANISHELRTPLNGILGITDILMTETSLTKIRSSLMMVSRSGELLLHLLTDLLTFSKNQLGHVTLDESAFLIFDITDQILMTFSREARKKGIVFAYKPDKSAKYSNYEFLGDTNRLLQVLINIVSNSLKFTERGGAVVLTLSYFSEDEESKIPAAQLLNSDEVSRLDSTLGSREIKSQSIESSVLELPEQDEDLKTSLGSKVKKGSKVWLVFDLKDTGIGIADNIQDRVFEAFVQGDSSLSKKYSGTGLGLAICRQLCELMGGSIKLAISKLDVGTTIRVKIPLKFLDVRRTVIRELDIDSPADTNKFESDTEYFGEESVGSSPVSPIRDRQGRSQKKILIADDNSINQEIMRRMLDLEGYTNLVTVYDGKDAIETMEKEGQSIDLVFMDVQMPHINGLEATRHIRTVCGYKGPIIALTAYTDQQNRTETTDVGMDYFLAKPIRKKELHDVLKKFL</sequence>
<dbReference type="InterPro" id="IPR003661">
    <property type="entry name" value="HisK_dim/P_dom"/>
</dbReference>
<feature type="transmembrane region" description="Helical" evidence="15">
    <location>
        <begin position="360"/>
        <end position="379"/>
    </location>
</feature>
<dbReference type="SUPFAM" id="SSF52172">
    <property type="entry name" value="CheY-like"/>
    <property type="match status" value="1"/>
</dbReference>
<keyword evidence="8" id="KW-0418">Kinase</keyword>
<evidence type="ECO:0000256" key="1">
    <source>
        <dbReference type="ARBA" id="ARBA00000085"/>
    </source>
</evidence>
<evidence type="ECO:0000256" key="6">
    <source>
        <dbReference type="ARBA" id="ARBA00022692"/>
    </source>
</evidence>
<dbReference type="InterPro" id="IPR036097">
    <property type="entry name" value="HisK_dim/P_sf"/>
</dbReference>
<name>A0A1E4TA96_9ASCO</name>
<evidence type="ECO:0000256" key="15">
    <source>
        <dbReference type="SAM" id="Phobius"/>
    </source>
</evidence>
<evidence type="ECO:0000256" key="4">
    <source>
        <dbReference type="ARBA" id="ARBA00022553"/>
    </source>
</evidence>
<evidence type="ECO:0000256" key="10">
    <source>
        <dbReference type="ARBA" id="ARBA00022989"/>
    </source>
</evidence>
<keyword evidence="7" id="KW-0547">Nucleotide-binding</keyword>
<accession>A0A1E4TA96</accession>
<dbReference type="PANTHER" id="PTHR45339:SF3">
    <property type="entry name" value="HISTIDINE KINASE"/>
    <property type="match status" value="1"/>
</dbReference>
<dbReference type="SMART" id="SM00448">
    <property type="entry name" value="REC"/>
    <property type="match status" value="1"/>
</dbReference>
<keyword evidence="6 15" id="KW-0812">Transmembrane</keyword>
<protein>
    <recommendedName>
        <fullName evidence="3">histidine kinase</fullName>
        <ecNumber evidence="3">2.7.13.3</ecNumber>
    </recommendedName>
</protein>
<dbReference type="SUPFAM" id="SSF55874">
    <property type="entry name" value="ATPase domain of HSP90 chaperone/DNA topoisomerase II/histidine kinase"/>
    <property type="match status" value="1"/>
</dbReference>
<evidence type="ECO:0000259" key="16">
    <source>
        <dbReference type="PROSITE" id="PS50109"/>
    </source>
</evidence>
<dbReference type="GO" id="GO:0005524">
    <property type="term" value="F:ATP binding"/>
    <property type="evidence" value="ECO:0007669"/>
    <property type="project" value="UniProtKB-KW"/>
</dbReference>
<keyword evidence="9" id="KW-0067">ATP-binding</keyword>
<keyword evidence="14" id="KW-0175">Coiled coil</keyword>
<feature type="domain" description="Response regulatory" evidence="17">
    <location>
        <begin position="881"/>
        <end position="999"/>
    </location>
</feature>
<evidence type="ECO:0000259" key="17">
    <source>
        <dbReference type="PROSITE" id="PS50110"/>
    </source>
</evidence>
<organism evidence="19 20">
    <name type="scientific">Tortispora caseinolytica NRRL Y-17796</name>
    <dbReference type="NCBI Taxonomy" id="767744"/>
    <lineage>
        <taxon>Eukaryota</taxon>
        <taxon>Fungi</taxon>
        <taxon>Dikarya</taxon>
        <taxon>Ascomycota</taxon>
        <taxon>Saccharomycotina</taxon>
        <taxon>Trigonopsidomycetes</taxon>
        <taxon>Trigonopsidales</taxon>
        <taxon>Trigonopsidaceae</taxon>
        <taxon>Tortispora</taxon>
    </lineage>
</organism>
<dbReference type="Pfam" id="PF02518">
    <property type="entry name" value="HATPase_c"/>
    <property type="match status" value="1"/>
</dbReference>
<dbReference type="Gene3D" id="1.10.287.130">
    <property type="match status" value="1"/>
</dbReference>
<dbReference type="InterPro" id="IPR036890">
    <property type="entry name" value="HATPase_C_sf"/>
</dbReference>
<dbReference type="InterPro" id="IPR011006">
    <property type="entry name" value="CheY-like_superfamily"/>
</dbReference>
<feature type="coiled-coil region" evidence="14">
    <location>
        <begin position="519"/>
        <end position="546"/>
    </location>
</feature>
<proteinExistence type="predicted"/>
<dbReference type="OrthoDB" id="60033at2759"/>
<feature type="domain" description="Histidine kinase" evidence="16">
    <location>
        <begin position="546"/>
        <end position="829"/>
    </location>
</feature>
<dbReference type="InterPro" id="IPR001789">
    <property type="entry name" value="Sig_transdc_resp-reg_receiver"/>
</dbReference>
<dbReference type="Proteomes" id="UP000095023">
    <property type="component" value="Unassembled WGS sequence"/>
</dbReference>
<gene>
    <name evidence="19" type="ORF">CANCADRAFT_127796</name>
</gene>
<dbReference type="CDD" id="cd16922">
    <property type="entry name" value="HATPase_EvgS-ArcB-TorS-like"/>
    <property type="match status" value="1"/>
</dbReference>
<evidence type="ECO:0000313" key="20">
    <source>
        <dbReference type="Proteomes" id="UP000095023"/>
    </source>
</evidence>
<dbReference type="SMART" id="SM00388">
    <property type="entry name" value="HisKA"/>
    <property type="match status" value="1"/>
</dbReference>
<dbReference type="GO" id="GO:0016020">
    <property type="term" value="C:membrane"/>
    <property type="evidence" value="ECO:0007669"/>
    <property type="project" value="UniProtKB-SubCell"/>
</dbReference>
<dbReference type="InterPro" id="IPR005467">
    <property type="entry name" value="His_kinase_dom"/>
</dbReference>
<evidence type="ECO:0000256" key="7">
    <source>
        <dbReference type="ARBA" id="ARBA00022741"/>
    </source>
</evidence>
<dbReference type="Gene3D" id="3.40.50.2300">
    <property type="match status" value="1"/>
</dbReference>
<evidence type="ECO:0000256" key="3">
    <source>
        <dbReference type="ARBA" id="ARBA00012438"/>
    </source>
</evidence>
<dbReference type="EC" id="2.7.13.3" evidence="3"/>
<dbReference type="PROSITE" id="PS50110">
    <property type="entry name" value="RESPONSE_REGULATORY"/>
    <property type="match status" value="1"/>
</dbReference>
<dbReference type="Pfam" id="PF00512">
    <property type="entry name" value="HisKA"/>
    <property type="match status" value="1"/>
</dbReference>
<reference evidence="20" key="1">
    <citation type="submission" date="2016-02" db="EMBL/GenBank/DDBJ databases">
        <title>Comparative genomics of biotechnologically important yeasts.</title>
        <authorList>
            <consortium name="DOE Joint Genome Institute"/>
            <person name="Riley R."/>
            <person name="Haridas S."/>
            <person name="Wolfe K.H."/>
            <person name="Lopes M.R."/>
            <person name="Hittinger C.T."/>
            <person name="Goker M."/>
            <person name="Salamov A."/>
            <person name="Wisecaver J."/>
            <person name="Long T.M."/>
            <person name="Aerts A.L."/>
            <person name="Barry K."/>
            <person name="Choi C."/>
            <person name="Clum A."/>
            <person name="Coughlan A.Y."/>
            <person name="Deshpande S."/>
            <person name="Douglass A.P."/>
            <person name="Hanson S.J."/>
            <person name="Klenk H.-P."/>
            <person name="Labutti K."/>
            <person name="Lapidus A."/>
            <person name="Lindquist E."/>
            <person name="Lipzen A."/>
            <person name="Meier-Kolthoff J.P."/>
            <person name="Ohm R.A."/>
            <person name="Otillar R.P."/>
            <person name="Pangilinan J."/>
            <person name="Peng Y."/>
            <person name="Rokas A."/>
            <person name="Rosa C.A."/>
            <person name="Scheuner C."/>
            <person name="Sibirny A.A."/>
            <person name="Slot J.C."/>
            <person name="Stielow J.B."/>
            <person name="Sun H."/>
            <person name="Kurtzman C.P."/>
            <person name="Blackwell M."/>
            <person name="Jeffries T.W."/>
            <person name="Grigoriev I.V."/>
        </authorList>
    </citation>
    <scope>NUCLEOTIDE SEQUENCE [LARGE SCALE GENOMIC DNA]</scope>
    <source>
        <strain evidence="20">NRRL Y-17796</strain>
    </source>
</reference>
<dbReference type="GO" id="GO:0006950">
    <property type="term" value="P:response to stress"/>
    <property type="evidence" value="ECO:0007669"/>
    <property type="project" value="UniProtKB-ARBA"/>
</dbReference>
<keyword evidence="20" id="KW-1185">Reference proteome</keyword>
<dbReference type="PROSITE" id="PS50109">
    <property type="entry name" value="HIS_KIN"/>
    <property type="match status" value="1"/>
</dbReference>
<evidence type="ECO:0000256" key="12">
    <source>
        <dbReference type="ARBA" id="ARBA00023136"/>
    </source>
</evidence>
<keyword evidence="12 15" id="KW-0472">Membrane</keyword>
<dbReference type="PROSITE" id="PS50885">
    <property type="entry name" value="HAMP"/>
    <property type="match status" value="1"/>
</dbReference>
<dbReference type="Gene3D" id="3.30.565.10">
    <property type="entry name" value="Histidine kinase-like ATPase, C-terminal domain"/>
    <property type="match status" value="1"/>
</dbReference>
<evidence type="ECO:0000256" key="2">
    <source>
        <dbReference type="ARBA" id="ARBA00004370"/>
    </source>
</evidence>
<dbReference type="AlphaFoldDB" id="A0A1E4TA96"/>
<feature type="modified residue" description="4-aspartylphosphate" evidence="13">
    <location>
        <position position="933"/>
    </location>
</feature>
<dbReference type="InterPro" id="IPR003660">
    <property type="entry name" value="HAMP_dom"/>
</dbReference>
<dbReference type="PANTHER" id="PTHR45339">
    <property type="entry name" value="HYBRID SIGNAL TRANSDUCTION HISTIDINE KINASE J"/>
    <property type="match status" value="1"/>
</dbReference>
<dbReference type="CDD" id="cd17546">
    <property type="entry name" value="REC_hyHK_CKI1_RcsC-like"/>
    <property type="match status" value="1"/>
</dbReference>
<feature type="domain" description="HAMP" evidence="18">
    <location>
        <begin position="488"/>
        <end position="513"/>
    </location>
</feature>
<dbReference type="FunFam" id="1.10.287.130:FF:000004">
    <property type="entry name" value="Ethylene receptor 1"/>
    <property type="match status" value="1"/>
</dbReference>
<evidence type="ECO:0000259" key="18">
    <source>
        <dbReference type="PROSITE" id="PS50885"/>
    </source>
</evidence>